<keyword evidence="5 10" id="KW-0328">Glycosyltransferase</keyword>
<evidence type="ECO:0000256" key="4">
    <source>
        <dbReference type="ARBA" id="ARBA00020295"/>
    </source>
</evidence>
<evidence type="ECO:0000256" key="9">
    <source>
        <dbReference type="ARBA" id="ARBA00031501"/>
    </source>
</evidence>
<dbReference type="PANTHER" id="PTHR32438">
    <property type="entry name" value="4-ALPHA-GLUCANOTRANSFERASE DPE1, CHLOROPLASTIC/AMYLOPLASTIC"/>
    <property type="match status" value="1"/>
</dbReference>
<dbReference type="AlphaFoldDB" id="A0A9X3NL00"/>
<dbReference type="PANTHER" id="PTHR32438:SF5">
    <property type="entry name" value="4-ALPHA-GLUCANOTRANSFERASE DPE1, CHLOROPLASTIC_AMYLOPLASTIC"/>
    <property type="match status" value="1"/>
</dbReference>
<keyword evidence="7 10" id="KW-0119">Carbohydrate metabolism</keyword>
<keyword evidence="13" id="KW-1185">Reference proteome</keyword>
<dbReference type="Gene3D" id="3.20.20.80">
    <property type="entry name" value="Glycosidases"/>
    <property type="match status" value="1"/>
</dbReference>
<name>A0A9X3NL00_9ACTN</name>
<evidence type="ECO:0000256" key="8">
    <source>
        <dbReference type="ARBA" id="ARBA00031423"/>
    </source>
</evidence>
<protein>
    <recommendedName>
        <fullName evidence="4 10">4-alpha-glucanotransferase</fullName>
        <ecNumber evidence="3 10">2.4.1.25</ecNumber>
    </recommendedName>
    <alternativeName>
        <fullName evidence="8 10">Amylomaltase</fullName>
    </alternativeName>
    <alternativeName>
        <fullName evidence="9 10">Disproportionating enzyme</fullName>
    </alternativeName>
</protein>
<evidence type="ECO:0000256" key="3">
    <source>
        <dbReference type="ARBA" id="ARBA00012560"/>
    </source>
</evidence>
<evidence type="ECO:0000256" key="2">
    <source>
        <dbReference type="ARBA" id="ARBA00005684"/>
    </source>
</evidence>
<reference evidence="12" key="1">
    <citation type="submission" date="2021-10" db="EMBL/GenBank/DDBJ databases">
        <title>Streptomonospora sp. nov., isolated from mangrove soil.</title>
        <authorList>
            <person name="Chen X."/>
            <person name="Ge X."/>
            <person name="Liu W."/>
        </authorList>
    </citation>
    <scope>NUCLEOTIDE SEQUENCE</scope>
    <source>
        <strain evidence="12">S1-112</strain>
    </source>
</reference>
<organism evidence="12 13">
    <name type="scientific">Streptomonospora mangrovi</name>
    <dbReference type="NCBI Taxonomy" id="2883123"/>
    <lineage>
        <taxon>Bacteria</taxon>
        <taxon>Bacillati</taxon>
        <taxon>Actinomycetota</taxon>
        <taxon>Actinomycetes</taxon>
        <taxon>Streptosporangiales</taxon>
        <taxon>Nocardiopsidaceae</taxon>
        <taxon>Streptomonospora</taxon>
    </lineage>
</organism>
<comment type="catalytic activity">
    <reaction evidence="1 10">
        <text>Transfers a segment of a (1-&gt;4)-alpha-D-glucan to a new position in an acceptor, which may be glucose or a (1-&gt;4)-alpha-D-glucan.</text>
        <dbReference type="EC" id="2.4.1.25"/>
    </reaction>
</comment>
<dbReference type="GO" id="GO:0005975">
    <property type="term" value="P:carbohydrate metabolic process"/>
    <property type="evidence" value="ECO:0007669"/>
    <property type="project" value="InterPro"/>
</dbReference>
<evidence type="ECO:0000256" key="7">
    <source>
        <dbReference type="ARBA" id="ARBA00023277"/>
    </source>
</evidence>
<dbReference type="Proteomes" id="UP001140076">
    <property type="component" value="Unassembled WGS sequence"/>
</dbReference>
<feature type="compositionally biased region" description="Low complexity" evidence="11">
    <location>
        <begin position="702"/>
        <end position="720"/>
    </location>
</feature>
<dbReference type="GO" id="GO:0004134">
    <property type="term" value="F:4-alpha-glucanotransferase activity"/>
    <property type="evidence" value="ECO:0007669"/>
    <property type="project" value="UniProtKB-EC"/>
</dbReference>
<evidence type="ECO:0000256" key="6">
    <source>
        <dbReference type="ARBA" id="ARBA00022679"/>
    </source>
</evidence>
<evidence type="ECO:0000313" key="13">
    <source>
        <dbReference type="Proteomes" id="UP001140076"/>
    </source>
</evidence>
<comment type="caution">
    <text evidence="12">The sequence shown here is derived from an EMBL/GenBank/DDBJ whole genome shotgun (WGS) entry which is preliminary data.</text>
</comment>
<feature type="region of interest" description="Disordered" evidence="11">
    <location>
        <begin position="675"/>
        <end position="735"/>
    </location>
</feature>
<dbReference type="NCBIfam" id="TIGR00217">
    <property type="entry name" value="malQ"/>
    <property type="match status" value="1"/>
</dbReference>
<gene>
    <name evidence="12" type="primary">malQ</name>
    <name evidence="12" type="ORF">LG943_11330</name>
</gene>
<dbReference type="EMBL" id="JAJAQC010000016">
    <property type="protein sequence ID" value="MDA0564910.1"/>
    <property type="molecule type" value="Genomic_DNA"/>
</dbReference>
<dbReference type="Pfam" id="PF02446">
    <property type="entry name" value="Glyco_hydro_77"/>
    <property type="match status" value="1"/>
</dbReference>
<evidence type="ECO:0000256" key="5">
    <source>
        <dbReference type="ARBA" id="ARBA00022676"/>
    </source>
</evidence>
<dbReference type="EC" id="2.4.1.25" evidence="3 10"/>
<dbReference type="InterPro" id="IPR017853">
    <property type="entry name" value="GH"/>
</dbReference>
<proteinExistence type="inferred from homology"/>
<dbReference type="InterPro" id="IPR003385">
    <property type="entry name" value="Glyco_hydro_77"/>
</dbReference>
<evidence type="ECO:0000256" key="1">
    <source>
        <dbReference type="ARBA" id="ARBA00000439"/>
    </source>
</evidence>
<evidence type="ECO:0000313" key="12">
    <source>
        <dbReference type="EMBL" id="MDA0564910.1"/>
    </source>
</evidence>
<evidence type="ECO:0000256" key="10">
    <source>
        <dbReference type="RuleBase" id="RU361207"/>
    </source>
</evidence>
<dbReference type="SUPFAM" id="SSF51445">
    <property type="entry name" value="(Trans)glycosidases"/>
    <property type="match status" value="1"/>
</dbReference>
<accession>A0A9X3NL00</accession>
<sequence>MSDADLARLAEEYGVATTYEDWRGRRVPVAVDTLRHVLGSLGVDASAPRAALEAHWADQATRLLPPCVVTRAGRTPQIPLPDGSRCWVEKAGGGWAEPGPQLPLGTHTLHVEHGTVRQQAPLLVVPDRLAPVAADRRVWGLMAQLYSVRSRASWGMGDLRDLAELADWSARDLGADFAIVNPLHATEPVTPIEPSPYLPVSRRYAGALSIRIEDIPEYAALEPTQRETIQRLARPLREHARTADLLDRDAIWEAKRTALGMLFSVPRPPAREAAFQAYLEREGASLVEFATWCALAEEHGRDYRAWPFELRDVRADAVGTEALRHWPAVEFHRWLQWILDEQLAAAQAGTRAAGMSIGIVHDLAIGVQPGGADAWMFGDAIAPGVSVGAPPDEFNQQGQDWGQPPWHPVRLAELGYGPFRQVLGQILRHSGGVRMDHIMGLFRLWWVPEGASPAEGTYVRYDHEGMVGSLLLAAQAHEAAVIGEDLGTVEPWVRDHLGERGVLGTSVLWFERRDDGSPRRPEEWRADCLATVATHDLPPVASYLSAEHVELRDRLGLLNRPAAEERADAEAAVAAWRDRLVGLGLLDPDVDPLSEPATVVTALHAYLAQTPARLIGVALTDVVGDRRMQNQPGTSDAYPNWRIPLTSAEGEPVLLDELIADPRLAETARRVLRPLTDPAYRGPGAGSAAGEALSTDPGSATSATSDGPAGSPGSAAGAPEPRSRLDSELETGLEM</sequence>
<keyword evidence="6 10" id="KW-0808">Transferase</keyword>
<evidence type="ECO:0000256" key="11">
    <source>
        <dbReference type="SAM" id="MobiDB-lite"/>
    </source>
</evidence>
<dbReference type="RefSeq" id="WP_270072192.1">
    <property type="nucleotide sequence ID" value="NZ_JAJAQC010000016.1"/>
</dbReference>
<comment type="similarity">
    <text evidence="2 10">Belongs to the disproportionating enzyme family.</text>
</comment>